<dbReference type="PANTHER" id="PTHR36173">
    <property type="entry name" value="RIBONUCLEASE VAPC16-RELATED"/>
    <property type="match status" value="1"/>
</dbReference>
<proteinExistence type="predicted"/>
<gene>
    <name evidence="2" type="ORF">DFH01_27095</name>
</gene>
<dbReference type="InterPro" id="IPR052919">
    <property type="entry name" value="TA_system_RNase"/>
</dbReference>
<organism evidence="2 3">
    <name type="scientific">Falsiroseomonas bella</name>
    <dbReference type="NCBI Taxonomy" id="2184016"/>
    <lineage>
        <taxon>Bacteria</taxon>
        <taxon>Pseudomonadati</taxon>
        <taxon>Pseudomonadota</taxon>
        <taxon>Alphaproteobacteria</taxon>
        <taxon>Acetobacterales</taxon>
        <taxon>Roseomonadaceae</taxon>
        <taxon>Falsiroseomonas</taxon>
    </lineage>
</organism>
<accession>A0A317F6C5</accession>
<dbReference type="Proteomes" id="UP000245765">
    <property type="component" value="Unassembled WGS sequence"/>
</dbReference>
<reference evidence="3" key="1">
    <citation type="submission" date="2018-05" db="EMBL/GenBank/DDBJ databases">
        <authorList>
            <person name="Du Z."/>
            <person name="Wang X."/>
        </authorList>
    </citation>
    <scope>NUCLEOTIDE SEQUENCE [LARGE SCALE GENOMIC DNA]</scope>
    <source>
        <strain evidence="3">CQN31</strain>
    </source>
</reference>
<dbReference type="PANTHER" id="PTHR36173:SF1">
    <property type="entry name" value="RIBONUCLEASE VAPC22"/>
    <property type="match status" value="1"/>
</dbReference>
<feature type="domain" description="PIN" evidence="1">
    <location>
        <begin position="4"/>
        <end position="117"/>
    </location>
</feature>
<evidence type="ECO:0000313" key="3">
    <source>
        <dbReference type="Proteomes" id="UP000245765"/>
    </source>
</evidence>
<dbReference type="AlphaFoldDB" id="A0A317F6C5"/>
<evidence type="ECO:0000259" key="1">
    <source>
        <dbReference type="Pfam" id="PF01850"/>
    </source>
</evidence>
<comment type="caution">
    <text evidence="2">The sequence shown here is derived from an EMBL/GenBank/DDBJ whole genome shotgun (WGS) entry which is preliminary data.</text>
</comment>
<dbReference type="InterPro" id="IPR002716">
    <property type="entry name" value="PIN_dom"/>
</dbReference>
<protein>
    <submittedName>
        <fullName evidence="2">PIN domain nuclease</fullName>
    </submittedName>
</protein>
<keyword evidence="3" id="KW-1185">Reference proteome</keyword>
<sequence length="127" mass="13304">MAQGEPMSAAARAAIRDALAGDGAFVSALTAWEVGLLSRARGKRPATVFLPDTKTWLDRVFAAPGIRPVPVTREIAHQGSALQGAFHNDPVDRIIVATALTLGVPVVTRDRAILAYAEAGFVQAVAC</sequence>
<dbReference type="OrthoDB" id="9798990at2"/>
<dbReference type="CDD" id="cd09872">
    <property type="entry name" value="PIN_Sll0205-like"/>
    <property type="match status" value="1"/>
</dbReference>
<dbReference type="InterPro" id="IPR029060">
    <property type="entry name" value="PIN-like_dom_sf"/>
</dbReference>
<dbReference type="Gene3D" id="3.40.50.1010">
    <property type="entry name" value="5'-nuclease"/>
    <property type="match status" value="1"/>
</dbReference>
<dbReference type="Pfam" id="PF01850">
    <property type="entry name" value="PIN"/>
    <property type="match status" value="1"/>
</dbReference>
<dbReference type="InterPro" id="IPR041705">
    <property type="entry name" value="PIN_Sll0205"/>
</dbReference>
<evidence type="ECO:0000313" key="2">
    <source>
        <dbReference type="EMBL" id="PWS34092.1"/>
    </source>
</evidence>
<dbReference type="SUPFAM" id="SSF88723">
    <property type="entry name" value="PIN domain-like"/>
    <property type="match status" value="1"/>
</dbReference>
<name>A0A317F6C5_9PROT</name>
<dbReference type="EMBL" id="QGNA01000009">
    <property type="protein sequence ID" value="PWS34092.1"/>
    <property type="molecule type" value="Genomic_DNA"/>
</dbReference>